<evidence type="ECO:0000259" key="1">
    <source>
        <dbReference type="PROSITE" id="PS50181"/>
    </source>
</evidence>
<proteinExistence type="predicted"/>
<evidence type="ECO:0000313" key="3">
    <source>
        <dbReference type="Proteomes" id="UP000248349"/>
    </source>
</evidence>
<dbReference type="PROSITE" id="PS50181">
    <property type="entry name" value="FBOX"/>
    <property type="match status" value="1"/>
</dbReference>
<organism evidence="2 3">
    <name type="scientific">Aspergillus saccharolyticus JOP 1030-1</name>
    <dbReference type="NCBI Taxonomy" id="1450539"/>
    <lineage>
        <taxon>Eukaryota</taxon>
        <taxon>Fungi</taxon>
        <taxon>Dikarya</taxon>
        <taxon>Ascomycota</taxon>
        <taxon>Pezizomycotina</taxon>
        <taxon>Eurotiomycetes</taxon>
        <taxon>Eurotiomycetidae</taxon>
        <taxon>Eurotiales</taxon>
        <taxon>Aspergillaceae</taxon>
        <taxon>Aspergillus</taxon>
        <taxon>Aspergillus subgen. Circumdati</taxon>
    </lineage>
</organism>
<sequence>MEQGQTATMLHKPDDVPVKDVVRIASYHRRDFDLAVVRTNPSDHDQIRSSLLSPNHATTSTLGQLDILPTELAHEICLYLDIRSLFRFRQVNRRAQQIVSSIRLYRAVINHALEAFCIILRTNIAPWFTLSDLFKVLCTKYCQFCGDFGGFIFLPSFARCCFTCIREENLPRVLPLSVLKQRLKPRSGRLLGFIPTVRTLPGIYSMDETPRKRRTKVVLRDSVNTLYLSDYSENTRVKRSQSTSLLPYMVTTSLPYFDPKSGAVQRGISCSGCQVALEKDLYTSGVKPAACALRDKVYSHDDFRNHFQNCHEARKLWELSGQGTSIINVPEFVRRRGYFKKRDVMMSFHSQ</sequence>
<dbReference type="STRING" id="1450539.A0A318ZIK4"/>
<dbReference type="Proteomes" id="UP000248349">
    <property type="component" value="Unassembled WGS sequence"/>
</dbReference>
<evidence type="ECO:0000313" key="2">
    <source>
        <dbReference type="EMBL" id="PYH40068.1"/>
    </source>
</evidence>
<dbReference type="Gene3D" id="1.20.1280.50">
    <property type="match status" value="1"/>
</dbReference>
<dbReference type="GeneID" id="37073595"/>
<dbReference type="InterPro" id="IPR036047">
    <property type="entry name" value="F-box-like_dom_sf"/>
</dbReference>
<dbReference type="SMART" id="SM00256">
    <property type="entry name" value="FBOX"/>
    <property type="match status" value="1"/>
</dbReference>
<gene>
    <name evidence="2" type="ORF">BP01DRAFT_309079</name>
</gene>
<dbReference type="Pfam" id="PF00646">
    <property type="entry name" value="F-box"/>
    <property type="match status" value="1"/>
</dbReference>
<name>A0A318ZIK4_9EURO</name>
<keyword evidence="3" id="KW-1185">Reference proteome</keyword>
<dbReference type="RefSeq" id="XP_025426050.1">
    <property type="nucleotide sequence ID" value="XM_025572367.1"/>
</dbReference>
<accession>A0A318ZIK4</accession>
<protein>
    <recommendedName>
        <fullName evidence="1">F-box domain-containing protein</fullName>
    </recommendedName>
</protein>
<reference evidence="2 3" key="1">
    <citation type="submission" date="2016-12" db="EMBL/GenBank/DDBJ databases">
        <title>The genomes of Aspergillus section Nigri reveals drivers in fungal speciation.</title>
        <authorList>
            <consortium name="DOE Joint Genome Institute"/>
            <person name="Vesth T.C."/>
            <person name="Nybo J."/>
            <person name="Theobald S."/>
            <person name="Brandl J."/>
            <person name="Frisvad J.C."/>
            <person name="Nielsen K.F."/>
            <person name="Lyhne E.K."/>
            <person name="Kogle M.E."/>
            <person name="Kuo A."/>
            <person name="Riley R."/>
            <person name="Clum A."/>
            <person name="Nolan M."/>
            <person name="Lipzen A."/>
            <person name="Salamov A."/>
            <person name="Henrissat B."/>
            <person name="Wiebenga A."/>
            <person name="De Vries R.P."/>
            <person name="Grigoriev I.V."/>
            <person name="Mortensen U.H."/>
            <person name="Andersen M.R."/>
            <person name="Baker S.E."/>
        </authorList>
    </citation>
    <scope>NUCLEOTIDE SEQUENCE [LARGE SCALE GENOMIC DNA]</scope>
    <source>
        <strain evidence="2 3">JOP 1030-1</strain>
    </source>
</reference>
<dbReference type="SUPFAM" id="SSF81383">
    <property type="entry name" value="F-box domain"/>
    <property type="match status" value="1"/>
</dbReference>
<feature type="domain" description="F-box" evidence="1">
    <location>
        <begin position="62"/>
        <end position="108"/>
    </location>
</feature>
<dbReference type="EMBL" id="KZ821304">
    <property type="protein sequence ID" value="PYH40068.1"/>
    <property type="molecule type" value="Genomic_DNA"/>
</dbReference>
<dbReference type="InterPro" id="IPR001810">
    <property type="entry name" value="F-box_dom"/>
</dbReference>
<dbReference type="AlphaFoldDB" id="A0A318ZIK4"/>
<dbReference type="OrthoDB" id="2687876at2759"/>